<feature type="transmembrane region" description="Helical" evidence="1">
    <location>
        <begin position="44"/>
        <end position="65"/>
    </location>
</feature>
<accession>A0A9W9G8H5</accession>
<reference evidence="3" key="2">
    <citation type="journal article" date="2023" name="IMA Fungus">
        <title>Comparative genomic study of the Penicillium genus elucidates a diverse pangenome and 15 lateral gene transfer events.</title>
        <authorList>
            <person name="Petersen C."/>
            <person name="Sorensen T."/>
            <person name="Nielsen M.R."/>
            <person name="Sondergaard T.E."/>
            <person name="Sorensen J.L."/>
            <person name="Fitzpatrick D.A."/>
            <person name="Frisvad J.C."/>
            <person name="Nielsen K.L."/>
        </authorList>
    </citation>
    <scope>NUCLEOTIDE SEQUENCE</scope>
    <source>
        <strain evidence="3">IBT 30069</strain>
    </source>
</reference>
<keyword evidence="1" id="KW-1133">Transmembrane helix</keyword>
<gene>
    <name evidence="3" type="ORF">N7456_002540</name>
</gene>
<proteinExistence type="predicted"/>
<dbReference type="EMBL" id="JAPQKH010000002">
    <property type="protein sequence ID" value="KAJ5114006.1"/>
    <property type="molecule type" value="Genomic_DNA"/>
</dbReference>
<keyword evidence="1" id="KW-0472">Membrane</keyword>
<keyword evidence="4" id="KW-1185">Reference proteome</keyword>
<comment type="caution">
    <text evidence="3">The sequence shown here is derived from an EMBL/GenBank/DDBJ whole genome shotgun (WGS) entry which is preliminary data.</text>
</comment>
<feature type="domain" description="Glycosyl transferase CAP10" evidence="2">
    <location>
        <begin position="223"/>
        <end position="458"/>
    </location>
</feature>
<dbReference type="AlphaFoldDB" id="A0A9W9G8H5"/>
<evidence type="ECO:0000313" key="4">
    <source>
        <dbReference type="Proteomes" id="UP001149165"/>
    </source>
</evidence>
<dbReference type="Pfam" id="PF05686">
    <property type="entry name" value="Glyco_transf_90"/>
    <property type="match status" value="1"/>
</dbReference>
<name>A0A9W9G8H5_9EURO</name>
<evidence type="ECO:0000313" key="3">
    <source>
        <dbReference type="EMBL" id="KAJ5114006.1"/>
    </source>
</evidence>
<dbReference type="Proteomes" id="UP001149165">
    <property type="component" value="Unassembled WGS sequence"/>
</dbReference>
<dbReference type="SMART" id="SM00672">
    <property type="entry name" value="CAP10"/>
    <property type="match status" value="1"/>
</dbReference>
<dbReference type="PANTHER" id="PTHR12203:SF107">
    <property type="entry name" value="GLYCOSYL TRANSFERASE CAP10 DOMAIN-CONTAINING PROTEIN"/>
    <property type="match status" value="1"/>
</dbReference>
<dbReference type="PANTHER" id="PTHR12203">
    <property type="entry name" value="KDEL LYS-ASP-GLU-LEU CONTAINING - RELATED"/>
    <property type="match status" value="1"/>
</dbReference>
<dbReference type="InterPro" id="IPR051091">
    <property type="entry name" value="O-Glucosyltr/Glycosyltrsf_90"/>
</dbReference>
<organism evidence="3 4">
    <name type="scientific">Penicillium angulare</name>
    <dbReference type="NCBI Taxonomy" id="116970"/>
    <lineage>
        <taxon>Eukaryota</taxon>
        <taxon>Fungi</taxon>
        <taxon>Dikarya</taxon>
        <taxon>Ascomycota</taxon>
        <taxon>Pezizomycotina</taxon>
        <taxon>Eurotiomycetes</taxon>
        <taxon>Eurotiomycetidae</taxon>
        <taxon>Eurotiales</taxon>
        <taxon>Aspergillaceae</taxon>
        <taxon>Penicillium</taxon>
    </lineage>
</organism>
<evidence type="ECO:0000259" key="2">
    <source>
        <dbReference type="SMART" id="SM00672"/>
    </source>
</evidence>
<keyword evidence="1" id="KW-0812">Transmembrane</keyword>
<protein>
    <recommendedName>
        <fullName evidence="2">Glycosyl transferase CAP10 domain-containing protein</fullName>
    </recommendedName>
</protein>
<dbReference type="InterPro" id="IPR006598">
    <property type="entry name" value="CAP10"/>
</dbReference>
<dbReference type="OrthoDB" id="202415at2759"/>
<sequence>MIAPSDSSPACQKGPEDYSLPFSREMTANHYNFPLIRSRRGRGLSLLCVIACLSCSLILAIWYGMNSDRDYIHPVLTQLIPAGHCACQTSTTFQCSTCLSCPEPSISQPSSPSGLQQSWKWDYPRDAPNEALEHSQCQAAFPGLFEDIARGQRHWLSNGRIASEDLDAIHLQQGMVRASITRGYLHVMAARAKNEDHRRKILGVLGSIHRALAADRDRASRRDIEFVFSVEDKVEDVTSPDRPVWVFARTPLEQGVWLMPDFSFWAWDNPNNYIGPFDQVVDRIQQLDIPWDNKKPQLVWRGKPSFAPKLRRALIEAARDKPWGDVKQVEWSTGANVLKMEDHCHYMFIAHVEGRSYSASLKYRQACNSVIVAHKLQYIQHHHYLLVASGPNQNYVEVERDFSDLSEKIEPLVRDTEAARRIAQNSARTFRERYLTPAAEACYWRSLFDGYGNVWNSSGVAPWAEKRTKSQGLRYESFILLESSHMYEFRADAFHSGSG</sequence>
<reference evidence="3" key="1">
    <citation type="submission" date="2022-11" db="EMBL/GenBank/DDBJ databases">
        <authorList>
            <person name="Petersen C."/>
        </authorList>
    </citation>
    <scope>NUCLEOTIDE SEQUENCE</scope>
    <source>
        <strain evidence="3">IBT 30069</strain>
    </source>
</reference>
<evidence type="ECO:0000256" key="1">
    <source>
        <dbReference type="SAM" id="Phobius"/>
    </source>
</evidence>